<keyword evidence="4" id="KW-1185">Reference proteome</keyword>
<keyword evidence="1" id="KW-0732">Signal</keyword>
<evidence type="ECO:0000313" key="4">
    <source>
        <dbReference type="Proteomes" id="UP001491349"/>
    </source>
</evidence>
<evidence type="ECO:0000313" key="3">
    <source>
        <dbReference type="EMBL" id="MEK8180450.1"/>
    </source>
</evidence>
<dbReference type="NCBIfam" id="TIGR04183">
    <property type="entry name" value="Por_Secre_tail"/>
    <property type="match status" value="1"/>
</dbReference>
<name>A0ABU9E1E5_9FLAO</name>
<feature type="region of interest" description="Disordered" evidence="2">
    <location>
        <begin position="322"/>
        <end position="342"/>
    </location>
</feature>
<reference evidence="3 4" key="1">
    <citation type="submission" date="2024-04" db="EMBL/GenBank/DDBJ databases">
        <title>draft genome sequnece of Flavobacterium buctense JCM 30750.</title>
        <authorList>
            <person name="Kim D.-U."/>
        </authorList>
    </citation>
    <scope>NUCLEOTIDE SEQUENCE [LARGE SCALE GENOMIC DNA]</scope>
    <source>
        <strain evidence="3 4">JCM 30750</strain>
    </source>
</reference>
<sequence length="570" mass="62663">MFVNNQYVFVNQDIDLQSNGNIFLRNEGQLLQGTTSTSLNKGAGVLSVFQEGTSDNYDYNYWCSPVGNATVSSGNENFGITMLHVPSSLLVSNPATMLSASYDGLSSNGSLSIATYWIWRFLSSANYSQWIHSQANTDIAAGQGFTMKGTSGNDNTNVGETAVNNPGGAQRYDFRGKPNDGNITVNVASDNFTLTGNPYPSALHVNAFLLDPSNTDCTGIAYYWEHDKTVNSHFLLAYQGGYGTYAPVSTLPTEYGVYVPATFNSYNIDGTLNTIGSSSGLSIQRKYAPIGQGFMVKGTVGSPTAVTLKNSHRTFYKESDTYSEFERNGNSQDNNTQSEPVNPSAQIRLNTIMNNQFTRQIALVLTPTATDGIDRGMDAKSPVEETIPNDVYFFLDDSRYVIQGVAFDINKRIPVGIKSTDNATFKFDASMILNFDESQDVFMFDAMNNTYHDIKNSTYEVVLPTGVYNNRFEITFKDFNLNSESNIKSELVIIQNNGSQTLTVSNPNALDLKSVKLYDITGKQIFDKQSLGVQNSYQFSTNGLAGAVYLVEVITKDNRKLAQKIIVDNQ</sequence>
<dbReference type="Proteomes" id="UP001491349">
    <property type="component" value="Unassembled WGS sequence"/>
</dbReference>
<dbReference type="RefSeq" id="WP_246448719.1">
    <property type="nucleotide sequence ID" value="NZ_JACTAB010000002.1"/>
</dbReference>
<proteinExistence type="predicted"/>
<organism evidence="3 4">
    <name type="scientific">Flavobacterium buctense</name>
    <dbReference type="NCBI Taxonomy" id="1648146"/>
    <lineage>
        <taxon>Bacteria</taxon>
        <taxon>Pseudomonadati</taxon>
        <taxon>Bacteroidota</taxon>
        <taxon>Flavobacteriia</taxon>
        <taxon>Flavobacteriales</taxon>
        <taxon>Flavobacteriaceae</taxon>
        <taxon>Flavobacterium</taxon>
    </lineage>
</organism>
<feature type="compositionally biased region" description="Polar residues" evidence="2">
    <location>
        <begin position="328"/>
        <end position="342"/>
    </location>
</feature>
<gene>
    <name evidence="3" type="ORF">WMW71_08870</name>
</gene>
<evidence type="ECO:0000256" key="2">
    <source>
        <dbReference type="SAM" id="MobiDB-lite"/>
    </source>
</evidence>
<accession>A0ABU9E1E5</accession>
<protein>
    <submittedName>
        <fullName evidence="3">T9SS type A sorting domain-containing protein</fullName>
    </submittedName>
</protein>
<dbReference type="InterPro" id="IPR026444">
    <property type="entry name" value="Secre_tail"/>
</dbReference>
<dbReference type="EMBL" id="JBBPCB010000005">
    <property type="protein sequence ID" value="MEK8180450.1"/>
    <property type="molecule type" value="Genomic_DNA"/>
</dbReference>
<comment type="caution">
    <text evidence="3">The sequence shown here is derived from an EMBL/GenBank/DDBJ whole genome shotgun (WGS) entry which is preliminary data.</text>
</comment>
<evidence type="ECO:0000256" key="1">
    <source>
        <dbReference type="ARBA" id="ARBA00022729"/>
    </source>
</evidence>